<accession>A0ACB8A0S1</accession>
<dbReference type="EMBL" id="MU267993">
    <property type="protein sequence ID" value="KAH7906638.1"/>
    <property type="molecule type" value="Genomic_DNA"/>
</dbReference>
<protein>
    <submittedName>
        <fullName evidence="1">Uncharacterized protein</fullName>
    </submittedName>
</protein>
<dbReference type="Proteomes" id="UP000790377">
    <property type="component" value="Unassembled WGS sequence"/>
</dbReference>
<evidence type="ECO:0000313" key="2">
    <source>
        <dbReference type="Proteomes" id="UP000790377"/>
    </source>
</evidence>
<proteinExistence type="predicted"/>
<organism evidence="1 2">
    <name type="scientific">Hygrophoropsis aurantiaca</name>
    <dbReference type="NCBI Taxonomy" id="72124"/>
    <lineage>
        <taxon>Eukaryota</taxon>
        <taxon>Fungi</taxon>
        <taxon>Dikarya</taxon>
        <taxon>Basidiomycota</taxon>
        <taxon>Agaricomycotina</taxon>
        <taxon>Agaricomycetes</taxon>
        <taxon>Agaricomycetidae</taxon>
        <taxon>Boletales</taxon>
        <taxon>Coniophorineae</taxon>
        <taxon>Hygrophoropsidaceae</taxon>
        <taxon>Hygrophoropsis</taxon>
    </lineage>
</organism>
<sequence>MITSAGTAGGAWACLAWTMLVTLIGLVDFAKFLLPNDRNTRFSCPASVLGGDFGSEAFVEHRSWVNNVYVSGFSCKVRRAPPNRRSKSRIDELGKIQISIETIIMQKGKCLCTVHIQER</sequence>
<name>A0ACB8A0S1_9AGAM</name>
<reference evidence="1" key="1">
    <citation type="journal article" date="2021" name="New Phytol.">
        <title>Evolutionary innovations through gain and loss of genes in the ectomycorrhizal Boletales.</title>
        <authorList>
            <person name="Wu G."/>
            <person name="Miyauchi S."/>
            <person name="Morin E."/>
            <person name="Kuo A."/>
            <person name="Drula E."/>
            <person name="Varga T."/>
            <person name="Kohler A."/>
            <person name="Feng B."/>
            <person name="Cao Y."/>
            <person name="Lipzen A."/>
            <person name="Daum C."/>
            <person name="Hundley H."/>
            <person name="Pangilinan J."/>
            <person name="Johnson J."/>
            <person name="Barry K."/>
            <person name="LaButti K."/>
            <person name="Ng V."/>
            <person name="Ahrendt S."/>
            <person name="Min B."/>
            <person name="Choi I.G."/>
            <person name="Park H."/>
            <person name="Plett J.M."/>
            <person name="Magnuson J."/>
            <person name="Spatafora J.W."/>
            <person name="Nagy L.G."/>
            <person name="Henrissat B."/>
            <person name="Grigoriev I.V."/>
            <person name="Yang Z.L."/>
            <person name="Xu J."/>
            <person name="Martin F.M."/>
        </authorList>
    </citation>
    <scope>NUCLEOTIDE SEQUENCE</scope>
    <source>
        <strain evidence="1">ATCC 28755</strain>
    </source>
</reference>
<comment type="caution">
    <text evidence="1">The sequence shown here is derived from an EMBL/GenBank/DDBJ whole genome shotgun (WGS) entry which is preliminary data.</text>
</comment>
<gene>
    <name evidence="1" type="ORF">BJ138DRAFT_1162176</name>
</gene>
<keyword evidence="2" id="KW-1185">Reference proteome</keyword>
<evidence type="ECO:0000313" key="1">
    <source>
        <dbReference type="EMBL" id="KAH7906638.1"/>
    </source>
</evidence>